<dbReference type="PANTHER" id="PTHR10183:SF379">
    <property type="entry name" value="CALPAIN-5"/>
    <property type="match status" value="1"/>
</dbReference>
<reference evidence="9" key="5">
    <citation type="submission" date="2025-09" db="UniProtKB">
        <authorList>
            <consortium name="Ensembl"/>
        </authorList>
    </citation>
    <scope>IDENTIFICATION</scope>
</reference>
<feature type="domain" description="Calpain catalytic" evidence="8">
    <location>
        <begin position="26"/>
        <end position="342"/>
    </location>
</feature>
<evidence type="ECO:0000256" key="6">
    <source>
        <dbReference type="PROSITE-ProRule" id="PRU00239"/>
    </source>
</evidence>
<dbReference type="Proteomes" id="UP000314986">
    <property type="component" value="Unassembled WGS sequence"/>
</dbReference>
<dbReference type="SMART" id="SM00720">
    <property type="entry name" value="calpain_III"/>
    <property type="match status" value="1"/>
</dbReference>
<feature type="domain" description="C2" evidence="7">
    <location>
        <begin position="493"/>
        <end position="609"/>
    </location>
</feature>
<dbReference type="GO" id="GO:0006508">
    <property type="term" value="P:proteolysis"/>
    <property type="evidence" value="ECO:0007669"/>
    <property type="project" value="UniProtKB-KW"/>
</dbReference>
<dbReference type="SMART" id="SM00239">
    <property type="entry name" value="C2"/>
    <property type="match status" value="1"/>
</dbReference>
<dbReference type="SUPFAM" id="SSF54001">
    <property type="entry name" value="Cysteine proteinases"/>
    <property type="match status" value="1"/>
</dbReference>
<sequence>MANAVKLFRDQSFSALKRDCIQGRTLFEDPCFPANTESLFYTGSAPGEIEWRRPQELCESPRLFVDGISSHDLNQGELGNCWFLAAASCIATRDGLWQKVIPDWREQDWDPKRPEKYGGIFCFRFWRFTEWTEVVVDDRLPTMGGDLLYCHSTSRQEFWSALLEKAYAKLSGCYEALSGGNVGDALLDFTGAVVETLDVKPEDSVETSGEGFKLGDHLLTTFDQGGLISCSSHLKPSAEMQDLGLNTQHSYSVTGLRRVPLTAGTLAGSGPGPDTQLMVRMRNPWGNSEWIGPWSDASKEWNKVSKHERKKMGIVVRNDGEFWMTFDDWCKYFTKVIICFLVNTSRLSLRKTWEQAMFGGAWTRHTNPLLHRAGGCTNHIETFLHNPQVGDIEVQGFSRAVPKLRIHRREGKGEMLMIGFSIFRVERNREYRLHTYPERVEGSRYADTRSVFLRTVLSAGRYLIIPTTFLADIEAPFLLRVFTDTVSGCRELTLDKPKVTCWNIMYRYPRMATHVHLHGAMDLLKQRTSGADPYAVIKCEFGRVRTAVFEDTLNPQFDTKAIFYRRNPKFPVIIQVWDRNIFWDRLLGEITLEAAPSDTAQRQVLELQRKDKRGGGGEAPSRIEVTITSSLDLMTL</sequence>
<comment type="similarity">
    <text evidence="1">Belongs to the peptidase C2 family.</text>
</comment>
<dbReference type="GeneTree" id="ENSGT00940000156128"/>
<keyword evidence="4 6" id="KW-0788">Thiol protease</keyword>
<feature type="active site" evidence="5 6">
    <location>
        <position position="81"/>
    </location>
</feature>
<accession>A0A4W3K6S6</accession>
<dbReference type="Gene3D" id="2.60.40.150">
    <property type="entry name" value="C2 domain"/>
    <property type="match status" value="1"/>
</dbReference>
<dbReference type="InterPro" id="IPR000008">
    <property type="entry name" value="C2_dom"/>
</dbReference>
<dbReference type="InParanoid" id="A0A4W3K6S6"/>
<dbReference type="GO" id="GO:0004198">
    <property type="term" value="F:calcium-dependent cysteine-type endopeptidase activity"/>
    <property type="evidence" value="ECO:0007669"/>
    <property type="project" value="InterPro"/>
</dbReference>
<dbReference type="InterPro" id="IPR022683">
    <property type="entry name" value="Calpain_III"/>
</dbReference>
<evidence type="ECO:0000259" key="8">
    <source>
        <dbReference type="PROSITE" id="PS50203"/>
    </source>
</evidence>
<evidence type="ECO:0000256" key="5">
    <source>
        <dbReference type="PIRSR" id="PIRSR622684-1"/>
    </source>
</evidence>
<dbReference type="InterPro" id="IPR038765">
    <property type="entry name" value="Papain-like_cys_pep_sf"/>
</dbReference>
<dbReference type="Pfam" id="PF01067">
    <property type="entry name" value="Calpain_III"/>
    <property type="match status" value="1"/>
</dbReference>
<dbReference type="PROSITE" id="PS50203">
    <property type="entry name" value="CALPAIN_CAT"/>
    <property type="match status" value="1"/>
</dbReference>
<reference evidence="10" key="1">
    <citation type="journal article" date="2006" name="Science">
        <title>Ancient noncoding elements conserved in the human genome.</title>
        <authorList>
            <person name="Venkatesh B."/>
            <person name="Kirkness E.F."/>
            <person name="Loh Y.H."/>
            <person name="Halpern A.L."/>
            <person name="Lee A.P."/>
            <person name="Johnson J."/>
            <person name="Dandona N."/>
            <person name="Viswanathan L.D."/>
            <person name="Tay A."/>
            <person name="Venter J.C."/>
            <person name="Strausberg R.L."/>
            <person name="Brenner S."/>
        </authorList>
    </citation>
    <scope>NUCLEOTIDE SEQUENCE [LARGE SCALE GENOMIC DNA]</scope>
</reference>
<dbReference type="InterPro" id="IPR022684">
    <property type="entry name" value="Calpain_cysteine_protease"/>
</dbReference>
<reference evidence="10" key="2">
    <citation type="journal article" date="2007" name="PLoS Biol.">
        <title>Survey sequencing and comparative analysis of the elephant shark (Callorhinchus milii) genome.</title>
        <authorList>
            <person name="Venkatesh B."/>
            <person name="Kirkness E.F."/>
            <person name="Loh Y.H."/>
            <person name="Halpern A.L."/>
            <person name="Lee A.P."/>
            <person name="Johnson J."/>
            <person name="Dandona N."/>
            <person name="Viswanathan L.D."/>
            <person name="Tay A."/>
            <person name="Venter J.C."/>
            <person name="Strausberg R.L."/>
            <person name="Brenner S."/>
        </authorList>
    </citation>
    <scope>NUCLEOTIDE SEQUENCE [LARGE SCALE GENOMIC DNA]</scope>
</reference>
<dbReference type="SUPFAM" id="SSF49562">
    <property type="entry name" value="C2 domain (Calcium/lipid-binding domain, CaLB)"/>
    <property type="match status" value="1"/>
</dbReference>
<dbReference type="Gene3D" id="2.60.120.380">
    <property type="match status" value="1"/>
</dbReference>
<evidence type="ECO:0000256" key="3">
    <source>
        <dbReference type="ARBA" id="ARBA00022801"/>
    </source>
</evidence>
<dbReference type="InterPro" id="IPR033884">
    <property type="entry name" value="C2_Calpain"/>
</dbReference>
<dbReference type="CDD" id="cd04046">
    <property type="entry name" value="C2_Calpain"/>
    <property type="match status" value="1"/>
</dbReference>
<dbReference type="InterPro" id="IPR036213">
    <property type="entry name" value="Calpain_III_sf"/>
</dbReference>
<dbReference type="SUPFAM" id="SSF49758">
    <property type="entry name" value="Calpain large subunit, middle domain (domain III)"/>
    <property type="match status" value="1"/>
</dbReference>
<dbReference type="STRING" id="7868.ENSCMIP00000039990"/>
<dbReference type="FunFam" id="2.60.120.380:FF:000003">
    <property type="entry name" value="Calpain 5"/>
    <property type="match status" value="1"/>
</dbReference>
<organism evidence="9 10">
    <name type="scientific">Callorhinchus milii</name>
    <name type="common">Ghost shark</name>
    <dbReference type="NCBI Taxonomy" id="7868"/>
    <lineage>
        <taxon>Eukaryota</taxon>
        <taxon>Metazoa</taxon>
        <taxon>Chordata</taxon>
        <taxon>Craniata</taxon>
        <taxon>Vertebrata</taxon>
        <taxon>Chondrichthyes</taxon>
        <taxon>Holocephali</taxon>
        <taxon>Chimaeriformes</taxon>
        <taxon>Callorhinchidae</taxon>
        <taxon>Callorhinchus</taxon>
    </lineage>
</organism>
<dbReference type="PRINTS" id="PR00704">
    <property type="entry name" value="CALPAIN"/>
</dbReference>
<dbReference type="SMART" id="SM00230">
    <property type="entry name" value="CysPc"/>
    <property type="match status" value="1"/>
</dbReference>
<evidence type="ECO:0000256" key="4">
    <source>
        <dbReference type="ARBA" id="ARBA00022807"/>
    </source>
</evidence>
<dbReference type="GO" id="GO:0005737">
    <property type="term" value="C:cytoplasm"/>
    <property type="evidence" value="ECO:0007669"/>
    <property type="project" value="TreeGrafter"/>
</dbReference>
<evidence type="ECO:0000256" key="1">
    <source>
        <dbReference type="ARBA" id="ARBA00007623"/>
    </source>
</evidence>
<dbReference type="PANTHER" id="PTHR10183">
    <property type="entry name" value="CALPAIN"/>
    <property type="match status" value="1"/>
</dbReference>
<dbReference type="InterPro" id="IPR022682">
    <property type="entry name" value="Calpain_domain_III"/>
</dbReference>
<dbReference type="InterPro" id="IPR035892">
    <property type="entry name" value="C2_domain_sf"/>
</dbReference>
<dbReference type="Pfam" id="PF00648">
    <property type="entry name" value="Peptidase_C2"/>
    <property type="match status" value="1"/>
</dbReference>
<keyword evidence="10" id="KW-1185">Reference proteome</keyword>
<proteinExistence type="inferred from homology"/>
<reference evidence="10" key="3">
    <citation type="journal article" date="2014" name="Nature">
        <title>Elephant shark genome provides unique insights into gnathostome evolution.</title>
        <authorList>
            <consortium name="International Elephant Shark Genome Sequencing Consortium"/>
            <person name="Venkatesh B."/>
            <person name="Lee A.P."/>
            <person name="Ravi V."/>
            <person name="Maurya A.K."/>
            <person name="Lian M.M."/>
            <person name="Swann J.B."/>
            <person name="Ohta Y."/>
            <person name="Flajnik M.F."/>
            <person name="Sutoh Y."/>
            <person name="Kasahara M."/>
            <person name="Hoon S."/>
            <person name="Gangu V."/>
            <person name="Roy S.W."/>
            <person name="Irimia M."/>
            <person name="Korzh V."/>
            <person name="Kondrychyn I."/>
            <person name="Lim Z.W."/>
            <person name="Tay B.H."/>
            <person name="Tohari S."/>
            <person name="Kong K.W."/>
            <person name="Ho S."/>
            <person name="Lorente-Galdos B."/>
            <person name="Quilez J."/>
            <person name="Marques-Bonet T."/>
            <person name="Raney B.J."/>
            <person name="Ingham P.W."/>
            <person name="Tay A."/>
            <person name="Hillier L.W."/>
            <person name="Minx P."/>
            <person name="Boehm T."/>
            <person name="Wilson R.K."/>
            <person name="Brenner S."/>
            <person name="Warren W.C."/>
        </authorList>
    </citation>
    <scope>NUCLEOTIDE SEQUENCE [LARGE SCALE GENOMIC DNA]</scope>
</reference>
<dbReference type="PROSITE" id="PS00139">
    <property type="entry name" value="THIOL_PROTEASE_CYS"/>
    <property type="match status" value="1"/>
</dbReference>
<feature type="active site" evidence="5 6">
    <location>
        <position position="283"/>
    </location>
</feature>
<keyword evidence="2 6" id="KW-0645">Protease</keyword>
<evidence type="ECO:0000313" key="9">
    <source>
        <dbReference type="Ensembl" id="ENSCMIP00000039990.1"/>
    </source>
</evidence>
<dbReference type="InterPro" id="IPR000169">
    <property type="entry name" value="Pept_cys_AS"/>
</dbReference>
<dbReference type="PROSITE" id="PS50004">
    <property type="entry name" value="C2"/>
    <property type="match status" value="1"/>
</dbReference>
<evidence type="ECO:0000259" key="7">
    <source>
        <dbReference type="PROSITE" id="PS50004"/>
    </source>
</evidence>
<feature type="active site" evidence="5 6">
    <location>
        <position position="249"/>
    </location>
</feature>
<dbReference type="Pfam" id="PF00168">
    <property type="entry name" value="C2"/>
    <property type="match status" value="1"/>
</dbReference>
<evidence type="ECO:0000313" key="10">
    <source>
        <dbReference type="Proteomes" id="UP000314986"/>
    </source>
</evidence>
<dbReference type="InterPro" id="IPR001300">
    <property type="entry name" value="Peptidase_C2_calpain_cat"/>
</dbReference>
<keyword evidence="3 6" id="KW-0378">Hydrolase</keyword>
<dbReference type="AlphaFoldDB" id="A0A4W3K6S6"/>
<dbReference type="Ensembl" id="ENSCMIT00000040561.1">
    <property type="protein sequence ID" value="ENSCMIP00000039990.1"/>
    <property type="gene ID" value="ENSCMIG00000016727.1"/>
</dbReference>
<protein>
    <submittedName>
        <fullName evidence="9">Uncharacterized protein</fullName>
    </submittedName>
</protein>
<dbReference type="FunFam" id="2.60.40.150:FF:000131">
    <property type="entry name" value="calpain-6"/>
    <property type="match status" value="1"/>
</dbReference>
<dbReference type="OMA" id="RMHVAQQ"/>
<name>A0A4W3K6S6_CALMI</name>
<reference evidence="9" key="4">
    <citation type="submission" date="2025-08" db="UniProtKB">
        <authorList>
            <consortium name="Ensembl"/>
        </authorList>
    </citation>
    <scope>IDENTIFICATION</scope>
</reference>
<dbReference type="Gene3D" id="3.90.70.10">
    <property type="entry name" value="Cysteine proteinases"/>
    <property type="match status" value="1"/>
</dbReference>
<evidence type="ECO:0000256" key="2">
    <source>
        <dbReference type="ARBA" id="ARBA00022670"/>
    </source>
</evidence>
<dbReference type="CDD" id="cd00044">
    <property type="entry name" value="CysPc"/>
    <property type="match status" value="1"/>
</dbReference>